<comment type="caution">
    <text evidence="2">The sequence shown here is derived from an EMBL/GenBank/DDBJ whole genome shotgun (WGS) entry which is preliminary data.</text>
</comment>
<feature type="transmembrane region" description="Helical" evidence="1">
    <location>
        <begin position="165"/>
        <end position="183"/>
    </location>
</feature>
<evidence type="ECO:0000313" key="2">
    <source>
        <dbReference type="EMBL" id="MPN08249.1"/>
    </source>
</evidence>
<reference evidence="2" key="1">
    <citation type="submission" date="2019-08" db="EMBL/GenBank/DDBJ databases">
        <authorList>
            <person name="Kucharzyk K."/>
            <person name="Murdoch R.W."/>
            <person name="Higgins S."/>
            <person name="Loffler F."/>
        </authorList>
    </citation>
    <scope>NUCLEOTIDE SEQUENCE</scope>
</reference>
<name>A0A645F490_9ZZZZ</name>
<evidence type="ECO:0008006" key="3">
    <source>
        <dbReference type="Google" id="ProtNLM"/>
    </source>
</evidence>
<proteinExistence type="predicted"/>
<feature type="transmembrane region" description="Helical" evidence="1">
    <location>
        <begin position="25"/>
        <end position="50"/>
    </location>
</feature>
<evidence type="ECO:0000256" key="1">
    <source>
        <dbReference type="SAM" id="Phobius"/>
    </source>
</evidence>
<keyword evidence="1" id="KW-0472">Membrane</keyword>
<keyword evidence="1" id="KW-1133">Transmembrane helix</keyword>
<protein>
    <recommendedName>
        <fullName evidence="3">DUF4203 domain-containing protein</fullName>
    </recommendedName>
</protein>
<organism evidence="2">
    <name type="scientific">bioreactor metagenome</name>
    <dbReference type="NCBI Taxonomy" id="1076179"/>
    <lineage>
        <taxon>unclassified sequences</taxon>
        <taxon>metagenomes</taxon>
        <taxon>ecological metagenomes</taxon>
    </lineage>
</organism>
<feature type="transmembrane region" description="Helical" evidence="1">
    <location>
        <begin position="141"/>
        <end position="158"/>
    </location>
</feature>
<keyword evidence="1" id="KW-0812">Transmembrane</keyword>
<sequence>MVGLLGPLLAPKLQRAIFCGSFAGMATSMIFTNIWWVGLAGFLSGLLLAASREIYDGFGGKLGAAGFFGTITTALLSDRFIYNNQLGDLNRDYNLVFYFILGAVFTYHVNKINRTGTILASSGVGLIAGLVLPRLYGPVGASYAVAAFCGSFVGMTILDRLSNEFYLYVASLFGGVIFLYTQINFVGLGGKLGTTAFASVVAWWGLLFLYDQAIDPGTGARRRRQKNKSLNPSV</sequence>
<dbReference type="EMBL" id="VSSQ01054275">
    <property type="protein sequence ID" value="MPN08249.1"/>
    <property type="molecule type" value="Genomic_DNA"/>
</dbReference>
<accession>A0A645F490</accession>
<feature type="transmembrane region" description="Helical" evidence="1">
    <location>
        <begin position="195"/>
        <end position="214"/>
    </location>
</feature>
<feature type="transmembrane region" description="Helical" evidence="1">
    <location>
        <begin position="93"/>
        <end position="110"/>
    </location>
</feature>
<gene>
    <name evidence="2" type="ORF">SDC9_155531</name>
</gene>
<feature type="transmembrane region" description="Helical" evidence="1">
    <location>
        <begin position="117"/>
        <end position="135"/>
    </location>
</feature>
<dbReference type="AlphaFoldDB" id="A0A645F490"/>
<feature type="transmembrane region" description="Helical" evidence="1">
    <location>
        <begin position="62"/>
        <end position="81"/>
    </location>
</feature>